<accession>A0ACB7FK43</accession>
<evidence type="ECO:0000313" key="2">
    <source>
        <dbReference type="Proteomes" id="UP000805704"/>
    </source>
</evidence>
<gene>
    <name evidence="1" type="ORF">GBF38_003407</name>
</gene>
<sequence length="120" mass="13653">WLECDGHKVILRNNKNIRHNLIHSSQNKHKHEIIENKSKECRRSTGKLSALIARLFDEEMNDPASKDDSAASVRTMYRAVDCIPRGHQISVRDSGDDPGLRDTAIREDENALVKISSHKL</sequence>
<dbReference type="Proteomes" id="UP000805704">
    <property type="component" value="Chromosome 1"/>
</dbReference>
<proteinExistence type="predicted"/>
<name>A0ACB7FK43_NIBAL</name>
<reference evidence="1" key="1">
    <citation type="submission" date="2020-04" db="EMBL/GenBank/DDBJ databases">
        <title>A chromosome-scale assembly and high-density genetic map of the yellow drum (Nibea albiflora) genome.</title>
        <authorList>
            <person name="Xu D."/>
            <person name="Zhang W."/>
            <person name="Chen R."/>
            <person name="Tan P."/>
            <person name="Wang L."/>
            <person name="Song H."/>
            <person name="Tian L."/>
            <person name="Zhu Q."/>
            <person name="Wang B."/>
        </authorList>
    </citation>
    <scope>NUCLEOTIDE SEQUENCE</scope>
    <source>
        <strain evidence="1">ZJHYS-2018</strain>
    </source>
</reference>
<comment type="caution">
    <text evidence="1">The sequence shown here is derived from an EMBL/GenBank/DDBJ whole genome shotgun (WGS) entry which is preliminary data.</text>
</comment>
<feature type="non-terminal residue" evidence="1">
    <location>
        <position position="1"/>
    </location>
</feature>
<organism evidence="1 2">
    <name type="scientific">Nibea albiflora</name>
    <name type="common">Yellow drum</name>
    <name type="synonym">Corvina albiflora</name>
    <dbReference type="NCBI Taxonomy" id="240163"/>
    <lineage>
        <taxon>Eukaryota</taxon>
        <taxon>Metazoa</taxon>
        <taxon>Chordata</taxon>
        <taxon>Craniata</taxon>
        <taxon>Vertebrata</taxon>
        <taxon>Euteleostomi</taxon>
        <taxon>Actinopterygii</taxon>
        <taxon>Neopterygii</taxon>
        <taxon>Teleostei</taxon>
        <taxon>Neoteleostei</taxon>
        <taxon>Acanthomorphata</taxon>
        <taxon>Eupercaria</taxon>
        <taxon>Sciaenidae</taxon>
        <taxon>Nibea</taxon>
    </lineage>
</organism>
<keyword evidence="2" id="KW-1185">Reference proteome</keyword>
<evidence type="ECO:0000313" key="1">
    <source>
        <dbReference type="EMBL" id="KAG8014777.1"/>
    </source>
</evidence>
<dbReference type="EMBL" id="CM024789">
    <property type="protein sequence ID" value="KAG8014777.1"/>
    <property type="molecule type" value="Genomic_DNA"/>
</dbReference>
<protein>
    <submittedName>
        <fullName evidence="1">Uncharacterized protein</fullName>
    </submittedName>
</protein>